<protein>
    <recommendedName>
        <fullName evidence="1">DUF1330 domain-containing protein</fullName>
    </recommendedName>
</protein>
<evidence type="ECO:0000313" key="3">
    <source>
        <dbReference type="Proteomes" id="UP000050874"/>
    </source>
</evidence>
<dbReference type="InterPro" id="IPR011008">
    <property type="entry name" value="Dimeric_a/b-barrel"/>
</dbReference>
<accession>A0A0R2PRF5</accession>
<dbReference type="Proteomes" id="UP000050874">
    <property type="component" value="Unassembled WGS sequence"/>
</dbReference>
<dbReference type="Gene3D" id="3.30.70.100">
    <property type="match status" value="1"/>
</dbReference>
<evidence type="ECO:0000313" key="2">
    <source>
        <dbReference type="EMBL" id="KRO39595.1"/>
    </source>
</evidence>
<evidence type="ECO:0000259" key="1">
    <source>
        <dbReference type="Pfam" id="PF07045"/>
    </source>
</evidence>
<reference evidence="3" key="1">
    <citation type="submission" date="2015-10" db="EMBL/GenBank/DDBJ databases">
        <title>Metagenome-Assembled Genomes uncover a global brackish microbiome.</title>
        <authorList>
            <person name="Hugerth L.W."/>
            <person name="Larsson J."/>
            <person name="Alneberg J."/>
            <person name="Lindh M.V."/>
            <person name="Legrand C."/>
            <person name="Pinhassi J."/>
            <person name="Andersson A."/>
        </authorList>
    </citation>
    <scope>NUCLEOTIDE SEQUENCE [LARGE SCALE GENOMIC DNA]</scope>
</reference>
<dbReference type="Pfam" id="PF07045">
    <property type="entry name" value="DUF1330"/>
    <property type="match status" value="1"/>
</dbReference>
<organism evidence="2 3">
    <name type="scientific">SAR86 cluster bacterium BACL1 MAG-120920-bin57</name>
    <dbReference type="NCBI Taxonomy" id="1655571"/>
    <lineage>
        <taxon>Bacteria</taxon>
        <taxon>Pseudomonadati</taxon>
        <taxon>Pseudomonadota</taxon>
        <taxon>Gammaproteobacteria</taxon>
        <taxon>SAR86 cluster</taxon>
    </lineage>
</organism>
<dbReference type="InterPro" id="IPR010753">
    <property type="entry name" value="DUF1330"/>
</dbReference>
<dbReference type="PANTHER" id="PTHR41521:SF4">
    <property type="entry name" value="BLR0684 PROTEIN"/>
    <property type="match status" value="1"/>
</dbReference>
<dbReference type="PANTHER" id="PTHR41521">
    <property type="match status" value="1"/>
</dbReference>
<dbReference type="SUPFAM" id="SSF54909">
    <property type="entry name" value="Dimeric alpha+beta barrel"/>
    <property type="match status" value="1"/>
</dbReference>
<name>A0A0R2PRF5_9GAMM</name>
<dbReference type="EMBL" id="LIAV01000204">
    <property type="protein sequence ID" value="KRO39595.1"/>
    <property type="molecule type" value="Genomic_DNA"/>
</dbReference>
<proteinExistence type="predicted"/>
<comment type="caution">
    <text evidence="2">The sequence shown here is derived from an EMBL/GenBank/DDBJ whole genome shotgun (WGS) entry which is preliminary data.</text>
</comment>
<dbReference type="AlphaFoldDB" id="A0A0R2PRF5"/>
<gene>
    <name evidence="2" type="ORF">ABR63_06775</name>
</gene>
<sequence length="98" mass="11308">MKGYVFGLLYIDDWKWYEEYYPATAKLINAHGGTYLASGMKPDLKEGKEQPSAYVLLEFPDLNSAQHWYDDPKYKPLIDLRNSGGRSEIFIFPGTLPR</sequence>
<feature type="domain" description="DUF1330" evidence="1">
    <location>
        <begin position="2"/>
        <end position="94"/>
    </location>
</feature>